<reference evidence="1 2" key="1">
    <citation type="submission" date="2018-10" db="EMBL/GenBank/DDBJ databases">
        <title>Sinomicrobium pectinilyticum sp. nov., a pectinase-producing bacterium isolated from alkaline and saline soil, and emended description of the genus Sinomicrobium.</title>
        <authorList>
            <person name="Cheng B."/>
            <person name="Li C."/>
            <person name="Lai Q."/>
            <person name="Du M."/>
            <person name="Shao Z."/>
            <person name="Xu P."/>
            <person name="Yang C."/>
        </authorList>
    </citation>
    <scope>NUCLEOTIDE SEQUENCE [LARGE SCALE GENOMIC DNA]</scope>
    <source>
        <strain evidence="1 2">5DNS001</strain>
    </source>
</reference>
<name>A0A3N0EDQ6_SINP1</name>
<evidence type="ECO:0000313" key="2">
    <source>
        <dbReference type="Proteomes" id="UP000267469"/>
    </source>
</evidence>
<sequence length="640" mass="74741">MPENIPVRRFSGLKSKRMKQLSKNQIKDRLLKRAAKHWGYSDVELENIFDPIVNLLFDVCAKELENISNEIFSSRRRITERLVDILTPITSSKATPARAIMQVFPAEEEVTLNDHHQFFFQKRQHNPYNPGEKIVREYFFGPTKPIKVTRNFLQYAVLPNGIQDASHGQFQEYLSGEDYLKPMPYRTIWLGLSHLGNGIVKNLMFYFYMKNIHDRNTFFHFLPRAKWYFNGHKLTVSQGYNSKGTTTAGDRYMVHEDFHHLQRVEEHVNEYYEKNFITIKDVLNIGNSESTLPEEFKEFIPAKTLEAMEEEKLLWLKVEFPNVIGKNILSEIFCANNCFPVINKKMNETQGNIKKLLNIYPLSIGEDFFLELYSVLDDRSRQFDVIAKNQEEFTEDYAYLRFGGVARFDERNATEMIDYMIDLIRDEAAAFSRLETDFMETNLHEINQIISRFRNKMAQTGMHEKNTPYLILNTKGEESKGTLFVKYWTTNGEDANKINAFSRLQAHKGADFEKDSIMLLSTTQGGRNELTNSDKIYAYRENIVSNQRVVTRQDIIILCKNHFGNAIENVEVKNGIQTSLDDHVGYTPTIDIFLEKNGEVNYSEEEWGFLSDDLMLLLKNRAVNIVPFRVMYREKEPRTS</sequence>
<dbReference type="AlphaFoldDB" id="A0A3N0EDQ6"/>
<comment type="caution">
    <text evidence="1">The sequence shown here is derived from an EMBL/GenBank/DDBJ whole genome shotgun (WGS) entry which is preliminary data.</text>
</comment>
<dbReference type="EMBL" id="RJTM01000085">
    <property type="protein sequence ID" value="RNL85973.1"/>
    <property type="molecule type" value="Genomic_DNA"/>
</dbReference>
<gene>
    <name evidence="1" type="ORF">ED312_12000</name>
</gene>
<dbReference type="Proteomes" id="UP000267469">
    <property type="component" value="Unassembled WGS sequence"/>
</dbReference>
<evidence type="ECO:0000313" key="1">
    <source>
        <dbReference type="EMBL" id="RNL85973.1"/>
    </source>
</evidence>
<organism evidence="1 2">
    <name type="scientific">Sinomicrobium pectinilyticum</name>
    <dbReference type="NCBI Taxonomy" id="1084421"/>
    <lineage>
        <taxon>Bacteria</taxon>
        <taxon>Pseudomonadati</taxon>
        <taxon>Bacteroidota</taxon>
        <taxon>Flavobacteriia</taxon>
        <taxon>Flavobacteriales</taxon>
        <taxon>Flavobacteriaceae</taxon>
        <taxon>Sinomicrobium</taxon>
    </lineage>
</organism>
<proteinExistence type="predicted"/>
<accession>A0A3N0EDQ6</accession>
<protein>
    <submittedName>
        <fullName evidence="1">Uncharacterized protein</fullName>
    </submittedName>
</protein>
<keyword evidence="2" id="KW-1185">Reference proteome</keyword>